<organism evidence="4">
    <name type="scientific">uncultured marine group II/III euryarchaeote AD1000_04_F01</name>
    <dbReference type="NCBI Taxonomy" id="1457705"/>
    <lineage>
        <taxon>Archaea</taxon>
        <taxon>Methanobacteriati</taxon>
        <taxon>Methanobacteriota</taxon>
        <taxon>environmental samples</taxon>
    </lineage>
</organism>
<proteinExistence type="predicted"/>
<dbReference type="GO" id="GO:0003723">
    <property type="term" value="F:RNA binding"/>
    <property type="evidence" value="ECO:0007669"/>
    <property type="project" value="InterPro"/>
</dbReference>
<accession>A0A075FHN6</accession>
<dbReference type="InterPro" id="IPR004038">
    <property type="entry name" value="Ribosomal_eL8/eL30/eS12/Gad45"/>
</dbReference>
<dbReference type="GO" id="GO:1990904">
    <property type="term" value="C:ribonucleoprotein complex"/>
    <property type="evidence" value="ECO:0007669"/>
    <property type="project" value="UniProtKB-KW"/>
</dbReference>
<evidence type="ECO:0000256" key="2">
    <source>
        <dbReference type="ARBA" id="ARBA00023274"/>
    </source>
</evidence>
<gene>
    <name evidence="4" type="primary">RP-L30e</name>
    <name evidence="4" type="synonym">RPL30</name>
</gene>
<keyword evidence="1 4" id="KW-0689">Ribosomal protein</keyword>
<dbReference type="InterPro" id="IPR039109">
    <property type="entry name" value="Ribosomal_eL30-like"/>
</dbReference>
<reference evidence="4" key="1">
    <citation type="journal article" date="2014" name="Genome Biol. Evol.">
        <title>Pangenome evidence for extensive interdomain horizontal transfer affecting lineage core and shell genes in uncultured planktonic thaumarchaeota and euryarchaeota.</title>
        <authorList>
            <person name="Deschamps P."/>
            <person name="Zivanovic Y."/>
            <person name="Moreira D."/>
            <person name="Rodriguez-Valera F."/>
            <person name="Lopez-Garcia P."/>
        </authorList>
    </citation>
    <scope>NUCLEOTIDE SEQUENCE</scope>
</reference>
<dbReference type="PANTHER" id="PTHR11449">
    <property type="entry name" value="RIBOSOMAL PROTEIN L30"/>
    <property type="match status" value="1"/>
</dbReference>
<sequence length="98" mass="10278">MDIARQLKQSMGTGSVLFGQRQTISACSKGDARLVIVAANCPPNYISQLSDTHPDVPVHQVSMVNSQLGAACAKPFPVSALCVIDPGQSDLLSLTPNV</sequence>
<dbReference type="Pfam" id="PF01248">
    <property type="entry name" value="Ribosomal_L7Ae"/>
    <property type="match status" value="1"/>
</dbReference>
<evidence type="ECO:0000256" key="1">
    <source>
        <dbReference type="ARBA" id="ARBA00022980"/>
    </source>
</evidence>
<dbReference type="SUPFAM" id="SSF55315">
    <property type="entry name" value="L30e-like"/>
    <property type="match status" value="1"/>
</dbReference>
<dbReference type="GO" id="GO:0005840">
    <property type="term" value="C:ribosome"/>
    <property type="evidence" value="ECO:0007669"/>
    <property type="project" value="UniProtKB-KW"/>
</dbReference>
<dbReference type="InterPro" id="IPR029064">
    <property type="entry name" value="Ribosomal_eL30-like_sf"/>
</dbReference>
<dbReference type="NCBIfam" id="NF002172">
    <property type="entry name" value="PRK01018.1"/>
    <property type="match status" value="1"/>
</dbReference>
<evidence type="ECO:0000259" key="3">
    <source>
        <dbReference type="Pfam" id="PF01248"/>
    </source>
</evidence>
<dbReference type="AlphaFoldDB" id="A0A075FHN6"/>
<name>A0A075FHN6_9EURY</name>
<keyword evidence="2" id="KW-0687">Ribonucleoprotein</keyword>
<dbReference type="Gene3D" id="3.30.1330.30">
    <property type="match status" value="1"/>
</dbReference>
<evidence type="ECO:0000313" key="4">
    <source>
        <dbReference type="EMBL" id="AIE90538.1"/>
    </source>
</evidence>
<dbReference type="EMBL" id="KF900312">
    <property type="protein sequence ID" value="AIE90538.1"/>
    <property type="molecule type" value="Genomic_DNA"/>
</dbReference>
<feature type="domain" description="Ribosomal protein eL8/eL30/eS12/Gadd45" evidence="3">
    <location>
        <begin position="2"/>
        <end position="92"/>
    </location>
</feature>
<protein>
    <submittedName>
        <fullName evidence="4">Ribosomal protein L7Ae/L30e/S12e/Gadd45 (RP-L30e, RPL30)</fullName>
    </submittedName>
</protein>